<keyword evidence="4 9" id="KW-0812">Transmembrane</keyword>
<reference evidence="12 13" key="1">
    <citation type="submission" date="2020-08" db="EMBL/GenBank/DDBJ databases">
        <title>Genomic Encyclopedia of Type Strains, Phase IV (KMG-IV): sequencing the most valuable type-strain genomes for metagenomic binning, comparative biology and taxonomic classification.</title>
        <authorList>
            <person name="Goeker M."/>
        </authorList>
    </citation>
    <scope>NUCLEOTIDE SEQUENCE [LARGE SCALE GENOMIC DNA]</scope>
    <source>
        <strain evidence="12 13">DSM 11805</strain>
    </source>
</reference>
<keyword evidence="3 9" id="KW-0645">Protease</keyword>
<dbReference type="PANTHER" id="PTHR33695:SF1">
    <property type="entry name" value="LIPOPROTEIN SIGNAL PEPTIDASE"/>
    <property type="match status" value="1"/>
</dbReference>
<evidence type="ECO:0000313" key="13">
    <source>
        <dbReference type="Proteomes" id="UP000572212"/>
    </source>
</evidence>
<comment type="pathway">
    <text evidence="9">Protein modification; lipoprotein biosynthesis (signal peptide cleavage).</text>
</comment>
<feature type="active site" evidence="9">
    <location>
        <position position="112"/>
    </location>
</feature>
<comment type="caution">
    <text evidence="9">Lacks conserved residue(s) required for the propagation of feature annotation.</text>
</comment>
<name>A0A841RK79_9BACI</name>
<accession>A0A841RK79</accession>
<organism evidence="12 13">
    <name type="scientific">Gracilibacillus halotolerans</name>
    <dbReference type="NCBI Taxonomy" id="74386"/>
    <lineage>
        <taxon>Bacteria</taxon>
        <taxon>Bacillati</taxon>
        <taxon>Bacillota</taxon>
        <taxon>Bacilli</taxon>
        <taxon>Bacillales</taxon>
        <taxon>Bacillaceae</taxon>
        <taxon>Gracilibacillus</taxon>
    </lineage>
</organism>
<feature type="active site" evidence="9">
    <location>
        <position position="130"/>
    </location>
</feature>
<dbReference type="PROSITE" id="PS00855">
    <property type="entry name" value="SPASE_II"/>
    <property type="match status" value="1"/>
</dbReference>
<dbReference type="EMBL" id="JACHON010000001">
    <property type="protein sequence ID" value="MBB6511374.1"/>
    <property type="molecule type" value="Genomic_DNA"/>
</dbReference>
<comment type="subcellular location">
    <subcellularLocation>
        <location evidence="9">Cell membrane</location>
        <topology evidence="9">Multi-pass membrane protein</topology>
    </subcellularLocation>
</comment>
<dbReference type="HAMAP" id="MF_00161">
    <property type="entry name" value="LspA"/>
    <property type="match status" value="1"/>
</dbReference>
<proteinExistence type="inferred from homology"/>
<evidence type="ECO:0000256" key="1">
    <source>
        <dbReference type="ARBA" id="ARBA00006139"/>
    </source>
</evidence>
<evidence type="ECO:0000313" key="12">
    <source>
        <dbReference type="EMBL" id="MBB6511374.1"/>
    </source>
</evidence>
<evidence type="ECO:0000256" key="10">
    <source>
        <dbReference type="RuleBase" id="RU000594"/>
    </source>
</evidence>
<dbReference type="RefSeq" id="WP_184243523.1">
    <property type="nucleotide sequence ID" value="NZ_BAAACU010000022.1"/>
</dbReference>
<feature type="transmembrane region" description="Helical" evidence="9">
    <location>
        <begin position="49"/>
        <end position="76"/>
    </location>
</feature>
<dbReference type="PANTHER" id="PTHR33695">
    <property type="entry name" value="LIPOPROTEIN SIGNAL PEPTIDASE"/>
    <property type="match status" value="1"/>
</dbReference>
<dbReference type="InterPro" id="IPR001872">
    <property type="entry name" value="Peptidase_A8"/>
</dbReference>
<evidence type="ECO:0000256" key="5">
    <source>
        <dbReference type="ARBA" id="ARBA00022750"/>
    </source>
</evidence>
<comment type="catalytic activity">
    <reaction evidence="9 10">
        <text>Release of signal peptides from bacterial membrane prolipoproteins. Hydrolyzes -Xaa-Yaa-Zaa-|-(S,diacylglyceryl)Cys-, in which Xaa is hydrophobic (preferably Leu), and Yaa (Ala or Ser) and Zaa (Gly or Ala) have small, neutral side chains.</text>
        <dbReference type="EC" id="3.4.23.36"/>
    </reaction>
</comment>
<sequence length="157" mass="18166">MWRVYVIAVIAIAIDQLTKWLVVHNMEIGERITIIENFFYLTSHRNSGAAWGILAGQMTFFYIITVIVVGFIVYYIHKHAKGHKWLGFSLALVLGGAIGNFIDRLFRKEVVDFFDFYIFNYNYPIFNIADSCLVVGVIILFIVTIMDERKNKRMNAS</sequence>
<dbReference type="AlphaFoldDB" id="A0A841RK79"/>
<dbReference type="GO" id="GO:0004190">
    <property type="term" value="F:aspartic-type endopeptidase activity"/>
    <property type="evidence" value="ECO:0007669"/>
    <property type="project" value="UniProtKB-UniRule"/>
</dbReference>
<keyword evidence="7 9" id="KW-1133">Transmembrane helix</keyword>
<evidence type="ECO:0000256" key="6">
    <source>
        <dbReference type="ARBA" id="ARBA00022801"/>
    </source>
</evidence>
<evidence type="ECO:0000256" key="3">
    <source>
        <dbReference type="ARBA" id="ARBA00022670"/>
    </source>
</evidence>
<comment type="function">
    <text evidence="9 10">This protein specifically catalyzes the removal of signal peptides from prolipoproteins.</text>
</comment>
<feature type="transmembrane region" description="Helical" evidence="9">
    <location>
        <begin position="122"/>
        <end position="145"/>
    </location>
</feature>
<dbReference type="Pfam" id="PF01252">
    <property type="entry name" value="Peptidase_A8"/>
    <property type="match status" value="1"/>
</dbReference>
<dbReference type="UniPathway" id="UPA00665"/>
<evidence type="ECO:0000256" key="4">
    <source>
        <dbReference type="ARBA" id="ARBA00022692"/>
    </source>
</evidence>
<feature type="transmembrane region" description="Helical" evidence="9">
    <location>
        <begin position="85"/>
        <end position="102"/>
    </location>
</feature>
<dbReference type="GO" id="GO:0005886">
    <property type="term" value="C:plasma membrane"/>
    <property type="evidence" value="ECO:0007669"/>
    <property type="project" value="UniProtKB-SubCell"/>
</dbReference>
<keyword evidence="8 9" id="KW-0472">Membrane</keyword>
<dbReference type="NCBIfam" id="TIGR00077">
    <property type="entry name" value="lspA"/>
    <property type="match status" value="1"/>
</dbReference>
<evidence type="ECO:0000256" key="7">
    <source>
        <dbReference type="ARBA" id="ARBA00022989"/>
    </source>
</evidence>
<evidence type="ECO:0000256" key="8">
    <source>
        <dbReference type="ARBA" id="ARBA00023136"/>
    </source>
</evidence>
<keyword evidence="2 9" id="KW-1003">Cell membrane</keyword>
<evidence type="ECO:0000256" key="11">
    <source>
        <dbReference type="RuleBase" id="RU004181"/>
    </source>
</evidence>
<evidence type="ECO:0000256" key="9">
    <source>
        <dbReference type="HAMAP-Rule" id="MF_00161"/>
    </source>
</evidence>
<dbReference type="Proteomes" id="UP000572212">
    <property type="component" value="Unassembled WGS sequence"/>
</dbReference>
<dbReference type="PRINTS" id="PR00781">
    <property type="entry name" value="LIPOSIGPTASE"/>
</dbReference>
<dbReference type="GO" id="GO:0006508">
    <property type="term" value="P:proteolysis"/>
    <property type="evidence" value="ECO:0007669"/>
    <property type="project" value="UniProtKB-KW"/>
</dbReference>
<comment type="similarity">
    <text evidence="1 9 11">Belongs to the peptidase A8 family.</text>
</comment>
<comment type="caution">
    <text evidence="12">The sequence shown here is derived from an EMBL/GenBank/DDBJ whole genome shotgun (WGS) entry which is preliminary data.</text>
</comment>
<protein>
    <recommendedName>
        <fullName evidence="9">Lipoprotein signal peptidase</fullName>
        <ecNumber evidence="9">3.4.23.36</ecNumber>
    </recommendedName>
    <alternativeName>
        <fullName evidence="9">Prolipoprotein signal peptidase</fullName>
    </alternativeName>
    <alternativeName>
        <fullName evidence="9">Signal peptidase II</fullName>
        <shortName evidence="9">SPase II</shortName>
    </alternativeName>
</protein>
<keyword evidence="6 9" id="KW-0378">Hydrolase</keyword>
<evidence type="ECO:0000256" key="2">
    <source>
        <dbReference type="ARBA" id="ARBA00022475"/>
    </source>
</evidence>
<dbReference type="EC" id="3.4.23.36" evidence="9"/>
<keyword evidence="5 9" id="KW-0064">Aspartyl protease</keyword>
<keyword evidence="13" id="KW-1185">Reference proteome</keyword>
<gene>
    <name evidence="9" type="primary">lspA</name>
    <name evidence="12" type="ORF">GGQ92_000141</name>
</gene>